<sequence>MSIITLASYASAAVSAATDNNNPTKPNPRHWNTPTITEVTVLQAGRHDNEQLEQLIHARAADVIVRDICLQMSKVVARPIPLQAGNISFDHIMSYKPFLLKPFHGIGQLCPSMGWTQFLTHGVLVKDNNGITFGPQALLTEATSLPGLCKAHFSMEPRWLKPIKRINSLYSTLTFAISNPDGSSTLFGKEVKIYMEEGEYHEWIVSIPNHDDEIDMDMALDLEYADPYDCDSAPAIRTQPQPQPLL</sequence>
<evidence type="ECO:0000313" key="1">
    <source>
        <dbReference type="EMBL" id="KAI9441145.1"/>
    </source>
</evidence>
<dbReference type="Proteomes" id="UP001207468">
    <property type="component" value="Unassembled WGS sequence"/>
</dbReference>
<protein>
    <submittedName>
        <fullName evidence="1">Uncharacterized protein</fullName>
    </submittedName>
</protein>
<dbReference type="EMBL" id="JAGFNK010000743">
    <property type="protein sequence ID" value="KAI9441145.1"/>
    <property type="molecule type" value="Genomic_DNA"/>
</dbReference>
<proteinExistence type="predicted"/>
<name>A0ACC0TSL6_9AGAM</name>
<organism evidence="1 2">
    <name type="scientific">Russula earlei</name>
    <dbReference type="NCBI Taxonomy" id="71964"/>
    <lineage>
        <taxon>Eukaryota</taxon>
        <taxon>Fungi</taxon>
        <taxon>Dikarya</taxon>
        <taxon>Basidiomycota</taxon>
        <taxon>Agaricomycotina</taxon>
        <taxon>Agaricomycetes</taxon>
        <taxon>Russulales</taxon>
        <taxon>Russulaceae</taxon>
        <taxon>Russula</taxon>
    </lineage>
</organism>
<reference evidence="1" key="1">
    <citation type="submission" date="2021-03" db="EMBL/GenBank/DDBJ databases">
        <title>Evolutionary priming and transition to the ectomycorrhizal habit in an iconic lineage of mushroom-forming fungi: is preadaptation a requirement?</title>
        <authorList>
            <consortium name="DOE Joint Genome Institute"/>
            <person name="Looney B.P."/>
            <person name="Miyauchi S."/>
            <person name="Morin E."/>
            <person name="Drula E."/>
            <person name="Courty P.E."/>
            <person name="Chicoki N."/>
            <person name="Fauchery L."/>
            <person name="Kohler A."/>
            <person name="Kuo A."/>
            <person name="LaButti K."/>
            <person name="Pangilinan J."/>
            <person name="Lipzen A."/>
            <person name="Riley R."/>
            <person name="Andreopoulos W."/>
            <person name="He G."/>
            <person name="Johnson J."/>
            <person name="Barry K.W."/>
            <person name="Grigoriev I.V."/>
            <person name="Nagy L."/>
            <person name="Hibbett D."/>
            <person name="Henrissat B."/>
            <person name="Matheny P.B."/>
            <person name="Labbe J."/>
            <person name="Martin A.F."/>
        </authorList>
    </citation>
    <scope>NUCLEOTIDE SEQUENCE</scope>
    <source>
        <strain evidence="1">BPL698</strain>
    </source>
</reference>
<keyword evidence="2" id="KW-1185">Reference proteome</keyword>
<comment type="caution">
    <text evidence="1">The sequence shown here is derived from an EMBL/GenBank/DDBJ whole genome shotgun (WGS) entry which is preliminary data.</text>
</comment>
<gene>
    <name evidence="1" type="ORF">F5148DRAFT_1293381</name>
</gene>
<evidence type="ECO:0000313" key="2">
    <source>
        <dbReference type="Proteomes" id="UP001207468"/>
    </source>
</evidence>
<accession>A0ACC0TSL6</accession>